<reference evidence="1 2" key="1">
    <citation type="journal article" date="2020" name="Cell">
        <title>Large-Scale Comparative Analyses of Tick Genomes Elucidate Their Genetic Diversity and Vector Capacities.</title>
        <authorList>
            <consortium name="Tick Genome and Microbiome Consortium (TIGMIC)"/>
            <person name="Jia N."/>
            <person name="Wang J."/>
            <person name="Shi W."/>
            <person name="Du L."/>
            <person name="Sun Y."/>
            <person name="Zhan W."/>
            <person name="Jiang J.F."/>
            <person name="Wang Q."/>
            <person name="Zhang B."/>
            <person name="Ji P."/>
            <person name="Bell-Sakyi L."/>
            <person name="Cui X.M."/>
            <person name="Yuan T.T."/>
            <person name="Jiang B.G."/>
            <person name="Yang W.F."/>
            <person name="Lam T.T."/>
            <person name="Chang Q.C."/>
            <person name="Ding S.J."/>
            <person name="Wang X.J."/>
            <person name="Zhu J.G."/>
            <person name="Ruan X.D."/>
            <person name="Zhao L."/>
            <person name="Wei J.T."/>
            <person name="Ye R.Z."/>
            <person name="Que T.C."/>
            <person name="Du C.H."/>
            <person name="Zhou Y.H."/>
            <person name="Cheng J.X."/>
            <person name="Dai P.F."/>
            <person name="Guo W.B."/>
            <person name="Han X.H."/>
            <person name="Huang E.J."/>
            <person name="Li L.F."/>
            <person name="Wei W."/>
            <person name="Gao Y.C."/>
            <person name="Liu J.Z."/>
            <person name="Shao H.Z."/>
            <person name="Wang X."/>
            <person name="Wang C.C."/>
            <person name="Yang T.C."/>
            <person name="Huo Q.B."/>
            <person name="Li W."/>
            <person name="Chen H.Y."/>
            <person name="Chen S.E."/>
            <person name="Zhou L.G."/>
            <person name="Ni X.B."/>
            <person name="Tian J.H."/>
            <person name="Sheng Y."/>
            <person name="Liu T."/>
            <person name="Pan Y.S."/>
            <person name="Xia L.Y."/>
            <person name="Li J."/>
            <person name="Zhao F."/>
            <person name="Cao W.C."/>
        </authorList>
    </citation>
    <scope>NUCLEOTIDE SEQUENCE [LARGE SCALE GENOMIC DNA]</scope>
    <source>
        <strain evidence="1">Iper-2018</strain>
    </source>
</reference>
<feature type="non-terminal residue" evidence="1">
    <location>
        <position position="463"/>
    </location>
</feature>
<name>A0AC60PF88_IXOPE</name>
<dbReference type="Proteomes" id="UP000805193">
    <property type="component" value="Unassembled WGS sequence"/>
</dbReference>
<accession>A0AC60PF88</accession>
<gene>
    <name evidence="1" type="ORF">HPB47_004602</name>
</gene>
<keyword evidence="2" id="KW-1185">Reference proteome</keyword>
<organism evidence="1 2">
    <name type="scientific">Ixodes persulcatus</name>
    <name type="common">Taiga tick</name>
    <dbReference type="NCBI Taxonomy" id="34615"/>
    <lineage>
        <taxon>Eukaryota</taxon>
        <taxon>Metazoa</taxon>
        <taxon>Ecdysozoa</taxon>
        <taxon>Arthropoda</taxon>
        <taxon>Chelicerata</taxon>
        <taxon>Arachnida</taxon>
        <taxon>Acari</taxon>
        <taxon>Parasitiformes</taxon>
        <taxon>Ixodida</taxon>
        <taxon>Ixodoidea</taxon>
        <taxon>Ixodidae</taxon>
        <taxon>Ixodinae</taxon>
        <taxon>Ixodes</taxon>
    </lineage>
</organism>
<sequence length="463" mass="50472">TADPSAVWPADVHNTTASLTSARPELSHEPRAAEVSWLPGLGSVAVTRAERQRAAPKASDPEDALAPCFVYAAAWRCAKWPFYISSSLGHASCRTTGGGQMAAVVRLPCRPGGSCAEMSAPRSNHLIHLQQCHKSHSWQQPQESDLGLAFEKIGVSEPKVYSSYVSGSPPGKLPKCFTSSFLLEKGNELHHCTSSLPTEVAMANSSHFLHGQALPQSPTEVGPPLRNGMGLSTEEHVGISFCQDDWAEDQVLWRSLPTTMGVGGVTDPSHFLEDEFGGGASLGVGMSASYYGGRRSHSHRLSSKVEMVYSLLSMLGTHDKDDLSRTLLTMSGSQESCIAMRQSGCLPLLIQLLHGAAEKEASSPTEENAEEQRRVMRELRLRASQALHNVVHAHPDDKHSRREARVLRLLEQIRDFCDYLRDIEACIAESNQNETGDQHPGPAIAALMKLSFDEEHRHAMCQL</sequence>
<feature type="non-terminal residue" evidence="1">
    <location>
        <position position="1"/>
    </location>
</feature>
<comment type="caution">
    <text evidence="1">The sequence shown here is derived from an EMBL/GenBank/DDBJ whole genome shotgun (WGS) entry which is preliminary data.</text>
</comment>
<evidence type="ECO:0000313" key="1">
    <source>
        <dbReference type="EMBL" id="KAG0418766.1"/>
    </source>
</evidence>
<protein>
    <submittedName>
        <fullName evidence="1">Uncharacterized protein</fullName>
    </submittedName>
</protein>
<dbReference type="EMBL" id="JABSTQ010010702">
    <property type="protein sequence ID" value="KAG0418766.1"/>
    <property type="molecule type" value="Genomic_DNA"/>
</dbReference>
<evidence type="ECO:0000313" key="2">
    <source>
        <dbReference type="Proteomes" id="UP000805193"/>
    </source>
</evidence>
<proteinExistence type="predicted"/>